<organism evidence="2 3">
    <name type="scientific">Methylocystis hirsuta</name>
    <dbReference type="NCBI Taxonomy" id="369798"/>
    <lineage>
        <taxon>Bacteria</taxon>
        <taxon>Pseudomonadati</taxon>
        <taxon>Pseudomonadota</taxon>
        <taxon>Alphaproteobacteria</taxon>
        <taxon>Hyphomicrobiales</taxon>
        <taxon>Methylocystaceae</taxon>
        <taxon>Methylocystis</taxon>
    </lineage>
</organism>
<dbReference type="Proteomes" id="UP000268623">
    <property type="component" value="Unassembled WGS sequence"/>
</dbReference>
<protein>
    <submittedName>
        <fullName evidence="2">HNH endonuclease</fullName>
    </submittedName>
</protein>
<feature type="domain" description="GmrSD restriction endonucleases C-terminal" evidence="1">
    <location>
        <begin position="64"/>
        <end position="198"/>
    </location>
</feature>
<reference evidence="2 3" key="1">
    <citation type="submission" date="2018-08" db="EMBL/GenBank/DDBJ databases">
        <title>Genome sequence of Methylocystis hirsuta CSC1, a methanotroph able to accumulate PHAs.</title>
        <authorList>
            <person name="Bordel S."/>
            <person name="Rodriguez E."/>
            <person name="Gancedo J."/>
            <person name="Munoz R."/>
        </authorList>
    </citation>
    <scope>NUCLEOTIDE SEQUENCE [LARGE SCALE GENOMIC DNA]</scope>
    <source>
        <strain evidence="2 3">CSC1</strain>
    </source>
</reference>
<sequence length="208" mass="23905">MHFDPIEADKAFKLFVSWSVRFLIYGGGKGGRLEKPFADLALAISQKKITKAKELREEMKHIVPGDQEFEEAFAIASVSKTFLARYYLRALDKTLKSDPNPEYVANEDEREINLEHIMPPVPNSHWKIDAEIMAPMHRRIGNMVLLSARKNTELGNSSFSKKKKAYRESSYMVTSDVDTFESWGPDEIKRRQEAMAKIAVKTWTTNFE</sequence>
<evidence type="ECO:0000313" key="2">
    <source>
        <dbReference type="EMBL" id="RNJ49139.1"/>
    </source>
</evidence>
<keyword evidence="3" id="KW-1185">Reference proteome</keyword>
<gene>
    <name evidence="2" type="ORF">D1O30_05535</name>
</gene>
<dbReference type="PANTHER" id="PTHR35149:SF1">
    <property type="entry name" value="DUF5655 DOMAIN-CONTAINING PROTEIN"/>
    <property type="match status" value="1"/>
</dbReference>
<accession>A0A3M9XLK6</accession>
<comment type="caution">
    <text evidence="2">The sequence shown here is derived from an EMBL/GenBank/DDBJ whole genome shotgun (WGS) entry which is preliminary data.</text>
</comment>
<dbReference type="InterPro" id="IPR011089">
    <property type="entry name" value="GmrSD_C"/>
</dbReference>
<evidence type="ECO:0000313" key="3">
    <source>
        <dbReference type="Proteomes" id="UP000268623"/>
    </source>
</evidence>
<dbReference type="PANTHER" id="PTHR35149">
    <property type="entry name" value="SLL5132 PROTEIN"/>
    <property type="match status" value="1"/>
</dbReference>
<keyword evidence="2" id="KW-0255">Endonuclease</keyword>
<dbReference type="Pfam" id="PF07510">
    <property type="entry name" value="GmrSD_C"/>
    <property type="match status" value="1"/>
</dbReference>
<keyword evidence="2" id="KW-0540">Nuclease</keyword>
<name>A0A3M9XLK6_9HYPH</name>
<evidence type="ECO:0000259" key="1">
    <source>
        <dbReference type="Pfam" id="PF07510"/>
    </source>
</evidence>
<dbReference type="GO" id="GO:0004519">
    <property type="term" value="F:endonuclease activity"/>
    <property type="evidence" value="ECO:0007669"/>
    <property type="project" value="UniProtKB-KW"/>
</dbReference>
<dbReference type="EMBL" id="QWDD01000001">
    <property type="protein sequence ID" value="RNJ49139.1"/>
    <property type="molecule type" value="Genomic_DNA"/>
</dbReference>
<keyword evidence="2" id="KW-0378">Hydrolase</keyword>
<dbReference type="AlphaFoldDB" id="A0A3M9XLK6"/>
<proteinExistence type="predicted"/>